<accession>A0AAE3IDS6</accession>
<evidence type="ECO:0000313" key="4">
    <source>
        <dbReference type="Proteomes" id="UP001208186"/>
    </source>
</evidence>
<dbReference type="InterPro" id="IPR034904">
    <property type="entry name" value="FSCA_dom_sf"/>
</dbReference>
<dbReference type="Proteomes" id="UP001209746">
    <property type="component" value="Unassembled WGS sequence"/>
</dbReference>
<dbReference type="RefSeq" id="WP_315908862.1">
    <property type="nucleotide sequence ID" value="NZ_JAOPKC010000007.1"/>
</dbReference>
<dbReference type="AlphaFoldDB" id="A0AAE3IDS6"/>
<keyword evidence="4" id="KW-1185">Reference proteome</keyword>
<dbReference type="InterPro" id="IPR002744">
    <property type="entry name" value="MIP18-like"/>
</dbReference>
<protein>
    <submittedName>
        <fullName evidence="3">Iron-sulfur cluster assembly protein</fullName>
    </submittedName>
</protein>
<organism evidence="3 5">
    <name type="scientific">Halapricum hydrolyticum</name>
    <dbReference type="NCBI Taxonomy" id="2979991"/>
    <lineage>
        <taxon>Archaea</taxon>
        <taxon>Methanobacteriati</taxon>
        <taxon>Methanobacteriota</taxon>
        <taxon>Stenosarchaea group</taxon>
        <taxon>Halobacteria</taxon>
        <taxon>Halobacteriales</taxon>
        <taxon>Haloarculaceae</taxon>
        <taxon>Halapricum</taxon>
    </lineage>
</organism>
<dbReference type="SUPFAM" id="SSF117916">
    <property type="entry name" value="Fe-S cluster assembly (FSCA) domain-like"/>
    <property type="match status" value="1"/>
</dbReference>
<dbReference type="EMBL" id="JAOPKD010000009">
    <property type="protein sequence ID" value="MCU4727388.1"/>
    <property type="molecule type" value="Genomic_DNA"/>
</dbReference>
<comment type="caution">
    <text evidence="3">The sequence shown here is derived from an EMBL/GenBank/DDBJ whole genome shotgun (WGS) entry which is preliminary data.</text>
</comment>
<dbReference type="EMBL" id="JAOPKC010000007">
    <property type="protein sequence ID" value="MCU4718104.1"/>
    <property type="molecule type" value="Genomic_DNA"/>
</dbReference>
<dbReference type="Gene3D" id="3.30.300.130">
    <property type="entry name" value="Fe-S cluster assembly (FSCA)"/>
    <property type="match status" value="1"/>
</dbReference>
<feature type="domain" description="MIP18 family-like" evidence="1">
    <location>
        <begin position="18"/>
        <end position="90"/>
    </location>
</feature>
<evidence type="ECO:0000313" key="3">
    <source>
        <dbReference type="EMBL" id="MCU4727388.1"/>
    </source>
</evidence>
<dbReference type="Proteomes" id="UP001208186">
    <property type="component" value="Unassembled WGS sequence"/>
</dbReference>
<dbReference type="Pfam" id="PF01883">
    <property type="entry name" value="FeS_assembly_P"/>
    <property type="match status" value="1"/>
</dbReference>
<proteinExistence type="predicted"/>
<reference evidence="3" key="1">
    <citation type="submission" date="2023-02" db="EMBL/GenBank/DDBJ databases">
        <title>Enrichment on poylsaccharides allowed isolation of novel metabolic and taxonomic groups of Haloarchaea.</title>
        <authorList>
            <person name="Sorokin D.Y."/>
            <person name="Elcheninov A.G."/>
            <person name="Khizhniak T.V."/>
            <person name="Kolganova T.V."/>
            <person name="Kublanov I.V."/>
        </authorList>
    </citation>
    <scope>NUCLEOTIDE SEQUENCE</scope>
    <source>
        <strain evidence="2 4">HArc-curdl5-1</strain>
        <strain evidence="3">HArc-curdl7</strain>
    </source>
</reference>
<sequence length="264" mass="29063">MGTTDSPADATETPVDPDAIRERLDRVNDPELDRSIVELQYIDDIDIDGGSVTVTFVLPTAWCSPAFAWMMATGIRDEVRALPGVTDVTVRLPDHMHGEQITTGVNREQSFESIFEDAEDGIADVRRKLDEKARFARQYDAIRALRDSGLDPDQIVSLTRDDIDLEFRSAAVAVSVRDGVLTVTAPREPLSEYLEKARATGLVTDGTDRLFADRDGSPLDPEPEAFEFSLRDARLAVSNIEGQATICASLHESRNDVTIDEPGD</sequence>
<gene>
    <name evidence="3" type="ORF">OB914_10460</name>
    <name evidence="2" type="ORF">OB916_08500</name>
</gene>
<evidence type="ECO:0000259" key="1">
    <source>
        <dbReference type="Pfam" id="PF01883"/>
    </source>
</evidence>
<evidence type="ECO:0000313" key="2">
    <source>
        <dbReference type="EMBL" id="MCU4718104.1"/>
    </source>
</evidence>
<name>A0AAE3IDS6_9EURY</name>
<evidence type="ECO:0000313" key="5">
    <source>
        <dbReference type="Proteomes" id="UP001209746"/>
    </source>
</evidence>